<feature type="transmembrane region" description="Helical" evidence="6">
    <location>
        <begin position="7"/>
        <end position="28"/>
    </location>
</feature>
<comment type="similarity">
    <text evidence="2">Belongs to the TMEM86 family.</text>
</comment>
<name>A0ABV6Q9S3_9FLAO</name>
<dbReference type="Pfam" id="PF07947">
    <property type="entry name" value="YhhN"/>
    <property type="match status" value="1"/>
</dbReference>
<evidence type="ECO:0000313" key="8">
    <source>
        <dbReference type="Proteomes" id="UP001589832"/>
    </source>
</evidence>
<protein>
    <submittedName>
        <fullName evidence="7">Lysoplasmalogenase family protein</fullName>
    </submittedName>
</protein>
<gene>
    <name evidence="7" type="ORF">ACFFGA_10655</name>
</gene>
<evidence type="ECO:0000256" key="5">
    <source>
        <dbReference type="ARBA" id="ARBA00023136"/>
    </source>
</evidence>
<feature type="transmembrane region" description="Helical" evidence="6">
    <location>
        <begin position="175"/>
        <end position="196"/>
    </location>
</feature>
<dbReference type="EMBL" id="JBHLTQ010000005">
    <property type="protein sequence ID" value="MFC0605015.1"/>
    <property type="molecule type" value="Genomic_DNA"/>
</dbReference>
<keyword evidence="5 6" id="KW-0472">Membrane</keyword>
<dbReference type="Proteomes" id="UP001589832">
    <property type="component" value="Unassembled WGS sequence"/>
</dbReference>
<sequence length="230" mass="27104">MRKILSYHFVGYITLIIVVLMINIVLKYEDNSSYYRYFLKPIVPALIIHYFFKNIQNYKREKAALVVFGILLFFLGDLFFLDRYSVFSFNIAIVLLVFARICFIVRFLNYEDFNIKRVIPFLIFCSLYILFILTAIINNLKDIYFVQVLVYFFITLLFGLFTYLRYRAVNKISFILVLVGYLLMLVVDGLTALNMFSPGFQYNFFSSTIIALAFNLSQFFIVVGLLNENP</sequence>
<keyword evidence="8" id="KW-1185">Reference proteome</keyword>
<dbReference type="RefSeq" id="WP_386063630.1">
    <property type="nucleotide sequence ID" value="NZ_JBHLTQ010000005.1"/>
</dbReference>
<feature type="transmembrane region" description="Helical" evidence="6">
    <location>
        <begin position="64"/>
        <end position="81"/>
    </location>
</feature>
<evidence type="ECO:0000256" key="1">
    <source>
        <dbReference type="ARBA" id="ARBA00004141"/>
    </source>
</evidence>
<feature type="transmembrane region" description="Helical" evidence="6">
    <location>
        <begin position="87"/>
        <end position="107"/>
    </location>
</feature>
<feature type="transmembrane region" description="Helical" evidence="6">
    <location>
        <begin position="202"/>
        <end position="226"/>
    </location>
</feature>
<organism evidence="7 8">
    <name type="scientific">Winogradskyella pulchriflava</name>
    <dbReference type="NCBI Taxonomy" id="1110688"/>
    <lineage>
        <taxon>Bacteria</taxon>
        <taxon>Pseudomonadati</taxon>
        <taxon>Bacteroidota</taxon>
        <taxon>Flavobacteriia</taxon>
        <taxon>Flavobacteriales</taxon>
        <taxon>Flavobacteriaceae</taxon>
        <taxon>Winogradskyella</taxon>
    </lineage>
</organism>
<evidence type="ECO:0000256" key="6">
    <source>
        <dbReference type="SAM" id="Phobius"/>
    </source>
</evidence>
<proteinExistence type="inferred from homology"/>
<evidence type="ECO:0000256" key="3">
    <source>
        <dbReference type="ARBA" id="ARBA00022692"/>
    </source>
</evidence>
<evidence type="ECO:0000256" key="4">
    <source>
        <dbReference type="ARBA" id="ARBA00022989"/>
    </source>
</evidence>
<accession>A0ABV6Q9S3</accession>
<evidence type="ECO:0000256" key="2">
    <source>
        <dbReference type="ARBA" id="ARBA00007375"/>
    </source>
</evidence>
<dbReference type="InterPro" id="IPR012506">
    <property type="entry name" value="TMEM86B-like"/>
</dbReference>
<comment type="subcellular location">
    <subcellularLocation>
        <location evidence="1">Membrane</location>
        <topology evidence="1">Multi-pass membrane protein</topology>
    </subcellularLocation>
</comment>
<feature type="transmembrane region" description="Helical" evidence="6">
    <location>
        <begin position="119"/>
        <end position="137"/>
    </location>
</feature>
<reference evidence="7 8" key="1">
    <citation type="submission" date="2024-09" db="EMBL/GenBank/DDBJ databases">
        <authorList>
            <person name="Sun Q."/>
            <person name="Mori K."/>
        </authorList>
    </citation>
    <scope>NUCLEOTIDE SEQUENCE [LARGE SCALE GENOMIC DNA]</scope>
    <source>
        <strain evidence="7 8">NCAIM B.02481</strain>
    </source>
</reference>
<keyword evidence="3 6" id="KW-0812">Transmembrane</keyword>
<keyword evidence="4 6" id="KW-1133">Transmembrane helix</keyword>
<comment type="caution">
    <text evidence="7">The sequence shown here is derived from an EMBL/GenBank/DDBJ whole genome shotgun (WGS) entry which is preliminary data.</text>
</comment>
<evidence type="ECO:0000313" key="7">
    <source>
        <dbReference type="EMBL" id="MFC0605015.1"/>
    </source>
</evidence>
<feature type="transmembrane region" description="Helical" evidence="6">
    <location>
        <begin position="143"/>
        <end position="163"/>
    </location>
</feature>